<name>A0A160FMT5_9BURK</name>
<dbReference type="STRING" id="1804984.AYM40_16465"/>
<dbReference type="Gene3D" id="1.10.238.160">
    <property type="match status" value="1"/>
</dbReference>
<dbReference type="InterPro" id="IPR010260">
    <property type="entry name" value="AlpA"/>
</dbReference>
<dbReference type="KEGG" id="buz:AYM40_16465"/>
<evidence type="ECO:0000313" key="1">
    <source>
        <dbReference type="EMBL" id="ANB73774.1"/>
    </source>
</evidence>
<proteinExistence type="predicted"/>
<protein>
    <submittedName>
        <fullName evidence="1">AlpA family transcriptional regulator</fullName>
    </submittedName>
</protein>
<dbReference type="InterPro" id="IPR052931">
    <property type="entry name" value="Prophage_regulatory_activator"/>
</dbReference>
<organism evidence="1 2">
    <name type="scientific">Paraburkholderia phytofirmans OLGA172</name>
    <dbReference type="NCBI Taxonomy" id="1417228"/>
    <lineage>
        <taxon>Bacteria</taxon>
        <taxon>Pseudomonadati</taxon>
        <taxon>Pseudomonadota</taxon>
        <taxon>Betaproteobacteria</taxon>
        <taxon>Burkholderiales</taxon>
        <taxon>Burkholderiaceae</taxon>
        <taxon>Paraburkholderia</taxon>
    </lineage>
</organism>
<dbReference type="PANTHER" id="PTHR36154">
    <property type="entry name" value="DNA-BINDING TRANSCRIPTIONAL ACTIVATOR ALPA"/>
    <property type="match status" value="1"/>
</dbReference>
<dbReference type="Pfam" id="PF05930">
    <property type="entry name" value="Phage_AlpA"/>
    <property type="match status" value="1"/>
</dbReference>
<dbReference type="Proteomes" id="UP000076852">
    <property type="component" value="Chromosome 1"/>
</dbReference>
<reference evidence="1 2" key="1">
    <citation type="journal article" date="2016" name="Gene">
        <title>PacBio SMRT assembly of a complex multi-replicon genome reveals chlorocatechol degradative operon in a region of genome plasticity.</title>
        <authorList>
            <person name="Ricker N."/>
            <person name="Shen S.Y."/>
            <person name="Goordial J."/>
            <person name="Jin S."/>
            <person name="Fulthorpe R.R."/>
        </authorList>
    </citation>
    <scope>NUCLEOTIDE SEQUENCE [LARGE SCALE GENOMIC DNA]</scope>
    <source>
        <strain evidence="1 2">OLGA172</strain>
    </source>
</reference>
<dbReference type="EMBL" id="CP014578">
    <property type="protein sequence ID" value="ANB73774.1"/>
    <property type="molecule type" value="Genomic_DNA"/>
</dbReference>
<dbReference type="RefSeq" id="WP_063497140.1">
    <property type="nucleotide sequence ID" value="NZ_CP014578.1"/>
</dbReference>
<gene>
    <name evidence="1" type="ORF">AYM40_16465</name>
</gene>
<keyword evidence="2" id="KW-1185">Reference proteome</keyword>
<dbReference type="PANTHER" id="PTHR36154:SF1">
    <property type="entry name" value="DNA-BINDING TRANSCRIPTIONAL ACTIVATOR ALPA"/>
    <property type="match status" value="1"/>
</dbReference>
<sequence>MAEQIRTALAILRLKQVKAVTGLSRSTIYARQKNGSFPPSLALGPRAVGWRLSAIEEFLADPAGYRAEPA</sequence>
<dbReference type="OrthoDB" id="9182156at2"/>
<dbReference type="AlphaFoldDB" id="A0A160FMT5"/>
<accession>A0A160FMT5</accession>
<evidence type="ECO:0000313" key="2">
    <source>
        <dbReference type="Proteomes" id="UP000076852"/>
    </source>
</evidence>